<feature type="non-terminal residue" evidence="1">
    <location>
        <position position="160"/>
    </location>
</feature>
<proteinExistence type="predicted"/>
<dbReference type="AlphaFoldDB" id="A0A5A7P9B5"/>
<dbReference type="Proteomes" id="UP000325081">
    <property type="component" value="Unassembled WGS sequence"/>
</dbReference>
<protein>
    <submittedName>
        <fullName evidence="1">Orotidine 5'-phosphate decarboxylase</fullName>
    </submittedName>
</protein>
<organism evidence="1 2">
    <name type="scientific">Striga asiatica</name>
    <name type="common">Asiatic witchweed</name>
    <name type="synonym">Buchnera asiatica</name>
    <dbReference type="NCBI Taxonomy" id="4170"/>
    <lineage>
        <taxon>Eukaryota</taxon>
        <taxon>Viridiplantae</taxon>
        <taxon>Streptophyta</taxon>
        <taxon>Embryophyta</taxon>
        <taxon>Tracheophyta</taxon>
        <taxon>Spermatophyta</taxon>
        <taxon>Magnoliopsida</taxon>
        <taxon>eudicotyledons</taxon>
        <taxon>Gunneridae</taxon>
        <taxon>Pentapetalae</taxon>
        <taxon>asterids</taxon>
        <taxon>lamiids</taxon>
        <taxon>Lamiales</taxon>
        <taxon>Orobanchaceae</taxon>
        <taxon>Buchnereae</taxon>
        <taxon>Striga</taxon>
    </lineage>
</organism>
<evidence type="ECO:0000313" key="2">
    <source>
        <dbReference type="Proteomes" id="UP000325081"/>
    </source>
</evidence>
<evidence type="ECO:0000313" key="1">
    <source>
        <dbReference type="EMBL" id="GER29068.1"/>
    </source>
</evidence>
<dbReference type="EMBL" id="BKCP01003335">
    <property type="protein sequence ID" value="GER29068.1"/>
    <property type="molecule type" value="Genomic_DNA"/>
</dbReference>
<accession>A0A5A7P9B5</accession>
<comment type="caution">
    <text evidence="1">The sequence shown here is derived from an EMBL/GenBank/DDBJ whole genome shotgun (WGS) entry which is preliminary data.</text>
</comment>
<gene>
    <name evidence="1" type="ORF">STAS_04903</name>
</gene>
<reference evidence="2" key="1">
    <citation type="journal article" date="2019" name="Curr. Biol.">
        <title>Genome Sequence of Striga asiatica Provides Insight into the Evolution of Plant Parasitism.</title>
        <authorList>
            <person name="Yoshida S."/>
            <person name="Kim S."/>
            <person name="Wafula E.K."/>
            <person name="Tanskanen J."/>
            <person name="Kim Y.M."/>
            <person name="Honaas L."/>
            <person name="Yang Z."/>
            <person name="Spallek T."/>
            <person name="Conn C.E."/>
            <person name="Ichihashi Y."/>
            <person name="Cheong K."/>
            <person name="Cui S."/>
            <person name="Der J.P."/>
            <person name="Gundlach H."/>
            <person name="Jiao Y."/>
            <person name="Hori C."/>
            <person name="Ishida J.K."/>
            <person name="Kasahara H."/>
            <person name="Kiba T."/>
            <person name="Kim M.S."/>
            <person name="Koo N."/>
            <person name="Laohavisit A."/>
            <person name="Lee Y.H."/>
            <person name="Lumba S."/>
            <person name="McCourt P."/>
            <person name="Mortimer J.C."/>
            <person name="Mutuku J.M."/>
            <person name="Nomura T."/>
            <person name="Sasaki-Sekimoto Y."/>
            <person name="Seto Y."/>
            <person name="Wang Y."/>
            <person name="Wakatake T."/>
            <person name="Sakakibara H."/>
            <person name="Demura T."/>
            <person name="Yamaguchi S."/>
            <person name="Yoneyama K."/>
            <person name="Manabe R.I."/>
            <person name="Nelson D.C."/>
            <person name="Schulman A.H."/>
            <person name="Timko M.P."/>
            <person name="dePamphilis C.W."/>
            <person name="Choi D."/>
            <person name="Shirasu K."/>
        </authorList>
    </citation>
    <scope>NUCLEOTIDE SEQUENCE [LARGE SCALE GENOMIC DNA]</scope>
    <source>
        <strain evidence="2">cv. UVA1</strain>
    </source>
</reference>
<sequence>MLEMLADYLKRRWERKIKAEEDAAKKALHENLSDALSPSLAADSASSWRPSPIVWSMKRSVRFCNFGPRSGGAVVKASAEEETGAVDIDIPRFGFGLWGLMLDFTFELYLKATEEEVLLNVRKWLEKGAVAGWDKVILKFKDKSLCKRLSNPDWFPVTPM</sequence>
<name>A0A5A7P9B5_STRAF</name>
<keyword evidence="2" id="KW-1185">Reference proteome</keyword>